<sequence>MANVTGHLNQTTIGGLSENTLPFSKSSSADFFTLYLLFASILIIFGLFDIHGFFNVQLVALKVCEPTGELLRTLDRRGKRIIDFVDDQPTKKLSGINRASKKAIFEAVTGLGEELLLLLGSILMNIVDDGSTNYGYYPRLNFNCVNMLRFAKLESFLSVLGELGSVSFDDLHSGSARAKLLDLLESQFSFKPNTRFPSSELYVCLDRGPVLGEIAIMLRVLATPSRLMTENSIKEYFSSVKRSVLCVTQLEQPVEPRIVFNRKVFEQEFKLGWKPDQGDHSPYILKR</sequence>
<dbReference type="EMBL" id="CAUOFW020007186">
    <property type="protein sequence ID" value="CAK9177936.1"/>
    <property type="molecule type" value="Genomic_DNA"/>
</dbReference>
<accession>A0ABC8U853</accession>
<evidence type="ECO:0000313" key="3">
    <source>
        <dbReference type="Proteomes" id="UP001642360"/>
    </source>
</evidence>
<keyword evidence="1" id="KW-0812">Transmembrane</keyword>
<keyword evidence="1" id="KW-1133">Transmembrane helix</keyword>
<evidence type="ECO:0000313" key="2">
    <source>
        <dbReference type="EMBL" id="CAK9177936.1"/>
    </source>
</evidence>
<comment type="caution">
    <text evidence="2">The sequence shown here is derived from an EMBL/GenBank/DDBJ whole genome shotgun (WGS) entry which is preliminary data.</text>
</comment>
<keyword evidence="3" id="KW-1185">Reference proteome</keyword>
<dbReference type="Proteomes" id="UP001642360">
    <property type="component" value="Unassembled WGS sequence"/>
</dbReference>
<name>A0ABC8U853_9AQUA</name>
<dbReference type="InterPro" id="IPR001337">
    <property type="entry name" value="TMV-like_coat"/>
</dbReference>
<gene>
    <name evidence="2" type="ORF">ILEXP_LOCUS47851</name>
</gene>
<reference evidence="2 3" key="1">
    <citation type="submission" date="2024-02" db="EMBL/GenBank/DDBJ databases">
        <authorList>
            <person name="Vignale AGUSTIN F."/>
            <person name="Sosa J E."/>
            <person name="Modenutti C."/>
        </authorList>
    </citation>
    <scope>NUCLEOTIDE SEQUENCE [LARGE SCALE GENOMIC DNA]</scope>
</reference>
<evidence type="ECO:0000256" key="1">
    <source>
        <dbReference type="SAM" id="Phobius"/>
    </source>
</evidence>
<feature type="transmembrane region" description="Helical" evidence="1">
    <location>
        <begin position="32"/>
        <end position="54"/>
    </location>
</feature>
<dbReference type="AlphaFoldDB" id="A0ABC8U853"/>
<dbReference type="Pfam" id="PF00721">
    <property type="entry name" value="TMV_coat"/>
    <property type="match status" value="1"/>
</dbReference>
<keyword evidence="1" id="KW-0472">Membrane</keyword>
<organism evidence="2 3">
    <name type="scientific">Ilex paraguariensis</name>
    <name type="common">yerba mate</name>
    <dbReference type="NCBI Taxonomy" id="185542"/>
    <lineage>
        <taxon>Eukaryota</taxon>
        <taxon>Viridiplantae</taxon>
        <taxon>Streptophyta</taxon>
        <taxon>Embryophyta</taxon>
        <taxon>Tracheophyta</taxon>
        <taxon>Spermatophyta</taxon>
        <taxon>Magnoliopsida</taxon>
        <taxon>eudicotyledons</taxon>
        <taxon>Gunneridae</taxon>
        <taxon>Pentapetalae</taxon>
        <taxon>asterids</taxon>
        <taxon>campanulids</taxon>
        <taxon>Aquifoliales</taxon>
        <taxon>Aquifoliaceae</taxon>
        <taxon>Ilex</taxon>
    </lineage>
</organism>
<protein>
    <submittedName>
        <fullName evidence="2">Uncharacterized protein</fullName>
    </submittedName>
</protein>
<proteinExistence type="predicted"/>